<evidence type="ECO:0000313" key="1">
    <source>
        <dbReference type="EMBL" id="TKW09561.1"/>
    </source>
</evidence>
<name>A0A4U6U234_SETVI</name>
<accession>A0A4U6U234</accession>
<dbReference type="AlphaFoldDB" id="A0A4U6U234"/>
<organism evidence="1 2">
    <name type="scientific">Setaria viridis</name>
    <name type="common">Green bristlegrass</name>
    <name type="synonym">Setaria italica subsp. viridis</name>
    <dbReference type="NCBI Taxonomy" id="4556"/>
    <lineage>
        <taxon>Eukaryota</taxon>
        <taxon>Viridiplantae</taxon>
        <taxon>Streptophyta</taxon>
        <taxon>Embryophyta</taxon>
        <taxon>Tracheophyta</taxon>
        <taxon>Spermatophyta</taxon>
        <taxon>Magnoliopsida</taxon>
        <taxon>Liliopsida</taxon>
        <taxon>Poales</taxon>
        <taxon>Poaceae</taxon>
        <taxon>PACMAD clade</taxon>
        <taxon>Panicoideae</taxon>
        <taxon>Panicodae</taxon>
        <taxon>Paniceae</taxon>
        <taxon>Cenchrinae</taxon>
        <taxon>Setaria</taxon>
    </lineage>
</organism>
<protein>
    <submittedName>
        <fullName evidence="1">Uncharacterized protein</fullName>
    </submittedName>
</protein>
<dbReference type="Proteomes" id="UP000298652">
    <property type="component" value="Chromosome 6"/>
</dbReference>
<reference evidence="1" key="1">
    <citation type="submission" date="2019-03" db="EMBL/GenBank/DDBJ databases">
        <title>WGS assembly of Setaria viridis.</title>
        <authorList>
            <person name="Huang P."/>
            <person name="Jenkins J."/>
            <person name="Grimwood J."/>
            <person name="Barry K."/>
            <person name="Healey A."/>
            <person name="Mamidi S."/>
            <person name="Sreedasyam A."/>
            <person name="Shu S."/>
            <person name="Feldman M."/>
            <person name="Wu J."/>
            <person name="Yu Y."/>
            <person name="Chen C."/>
            <person name="Johnson J."/>
            <person name="Rokhsar D."/>
            <person name="Baxter I."/>
            <person name="Schmutz J."/>
            <person name="Brutnell T."/>
            <person name="Kellogg E."/>
        </authorList>
    </citation>
    <scope>NUCLEOTIDE SEQUENCE [LARGE SCALE GENOMIC DNA]</scope>
</reference>
<proteinExistence type="predicted"/>
<gene>
    <name evidence="1" type="ORF">SEVIR_6G110800v2</name>
</gene>
<dbReference type="EMBL" id="CM016557">
    <property type="protein sequence ID" value="TKW09561.1"/>
    <property type="molecule type" value="Genomic_DNA"/>
</dbReference>
<sequence length="199" mass="20898">MDAEKAAALAMQDRLPVIEEVIKIKDDLEPPVAEVDPGSARTTQTAQAMAKASDDRATTIQAAPKKLSPTIKPLRLIGEPLLKLRILTRGFVKSSSVDLGGPSLRPVTDGGSYSVQNVTLAQASLQLENQPTTTSNLAPEQQVPEDVVATTSGTMDTVVAPELEVEIEVATMVEVMAVDLSFEPGPSTTLAVVPVGGMP</sequence>
<keyword evidence="2" id="KW-1185">Reference proteome</keyword>
<dbReference type="Gramene" id="TKW09561">
    <property type="protein sequence ID" value="TKW09561"/>
    <property type="gene ID" value="SEVIR_6G110800v2"/>
</dbReference>
<evidence type="ECO:0000313" key="2">
    <source>
        <dbReference type="Proteomes" id="UP000298652"/>
    </source>
</evidence>